<sequence>MIIPQDAAPKSALPQSVTSDEQTDASPPAYEPPQPHSIAPPNIKPTNYISLTRRLGEVNGTFVLDPTLQIPLSLRNPLRSKAHLNISAFMGRLKPSYTSSALESLPSGNKTRIEVSARMGSTKLVLHAPERRAPISVSVNSRFGGNNSVITALISRPITPVERWGNYTVASAESKGGVIR</sequence>
<reference evidence="3" key="1">
    <citation type="submission" date="2020-05" db="EMBL/GenBank/DDBJ databases">
        <title>Mycena genomes resolve the evolution of fungal bioluminescence.</title>
        <authorList>
            <person name="Tsai I.J."/>
        </authorList>
    </citation>
    <scope>NUCLEOTIDE SEQUENCE</scope>
    <source>
        <strain evidence="3">160909Yilan</strain>
    </source>
</reference>
<proteinExistence type="predicted"/>
<organism evidence="3 4">
    <name type="scientific">Mycena sanguinolenta</name>
    <dbReference type="NCBI Taxonomy" id="230812"/>
    <lineage>
        <taxon>Eukaryota</taxon>
        <taxon>Fungi</taxon>
        <taxon>Dikarya</taxon>
        <taxon>Basidiomycota</taxon>
        <taxon>Agaricomycotina</taxon>
        <taxon>Agaricomycetes</taxon>
        <taxon>Agaricomycetidae</taxon>
        <taxon>Agaricales</taxon>
        <taxon>Marasmiineae</taxon>
        <taxon>Mycenaceae</taxon>
        <taxon>Mycena</taxon>
    </lineage>
</organism>
<gene>
    <name evidence="3" type="ORF">MSAN_00560500</name>
</gene>
<evidence type="ECO:0000313" key="4">
    <source>
        <dbReference type="Proteomes" id="UP000623467"/>
    </source>
</evidence>
<keyword evidence="4" id="KW-1185">Reference proteome</keyword>
<evidence type="ECO:0000313" key="3">
    <source>
        <dbReference type="EMBL" id="KAF7373506.1"/>
    </source>
</evidence>
<feature type="region of interest" description="Disordered" evidence="1">
    <location>
        <begin position="1"/>
        <end position="44"/>
    </location>
</feature>
<evidence type="ECO:0000259" key="2">
    <source>
        <dbReference type="Pfam" id="PF24016"/>
    </source>
</evidence>
<comment type="caution">
    <text evidence="3">The sequence shown here is derived from an EMBL/GenBank/DDBJ whole genome shotgun (WGS) entry which is preliminary data.</text>
</comment>
<dbReference type="OrthoDB" id="2593559at2759"/>
<name>A0A8H6ZBZ6_9AGAR</name>
<dbReference type="InterPro" id="IPR055754">
    <property type="entry name" value="DUF7330"/>
</dbReference>
<dbReference type="Pfam" id="PF24016">
    <property type="entry name" value="DUF7330"/>
    <property type="match status" value="1"/>
</dbReference>
<protein>
    <recommendedName>
        <fullName evidence="2">DUF7330 domain-containing protein</fullName>
    </recommendedName>
</protein>
<dbReference type="Proteomes" id="UP000623467">
    <property type="component" value="Unassembled WGS sequence"/>
</dbReference>
<accession>A0A8H6ZBZ6</accession>
<evidence type="ECO:0000256" key="1">
    <source>
        <dbReference type="SAM" id="MobiDB-lite"/>
    </source>
</evidence>
<feature type="domain" description="DUF7330" evidence="2">
    <location>
        <begin position="47"/>
        <end position="144"/>
    </location>
</feature>
<dbReference type="EMBL" id="JACAZH010000003">
    <property type="protein sequence ID" value="KAF7373506.1"/>
    <property type="molecule type" value="Genomic_DNA"/>
</dbReference>
<dbReference type="AlphaFoldDB" id="A0A8H6ZBZ6"/>